<sequence length="732" mass="80190">MLFAEEDEGHLKSWIVNRLANTSDADSDVLADYVLALLRHDSDQATIRKLFESEIPDFLSEDSVAFTNDVFQAINYKSYLPGAPPAPPAPQPSFGAPTTAPFVPQAQQRNDPSSRQTATSTGKRRASDCDDDDVEMTQDSHGGRNGAPAKKQQKRNQETPSNATNFHSPRQLGVMPQFLPGNTGGGFDGNAQGFPQIDPNLILQNIQMLQQLGIPLPDPSNFGAPGSQKSRKKKRRCRDYDKKGYCARGSKCKFEHGPESVFLPSFMPPNGDVALEYDPSNPAMAMGGMFPSQTSLPYEQQNGSGQLHDRAQQANGREARKGQKQKGKQPVATVNGPVHDRSRTKIVVQNIPKENLTEDQIRDFFSQFGAIKDIAIQEHKRLAVLNFETWEAANAAWSSPKVIFDNRFVKVFWQKDESDDAKGRNEVDASDEPEFDMDEFIQKQAEAQRLHQEKLKRRREIEKEWQDLEDRRTRHLAEKRELDSKLRSASPASHPERKSSTQTEALRAQLAALEAEADLLGIDPSAAAHDESHPWSGRGGRGRGGYRGRGGFAPPSWRGGYAPRGGRGGGLGGVEARHAAYAQYSLDLRPKVVIVSGADFTVPGNDECLRQYLFSVGEFDSIRAESEATHVTFKDRKTAERFMSGLAASGNVLAGMDGKLELTWGQNSNTPAAAATGAGKHPAPTAKPDADDAMSEAGSVESGEIPDDADDFGGGNHGRDQGDMDYEGDWIS</sequence>
<dbReference type="Pfam" id="PF00642">
    <property type="entry name" value="zf-CCCH"/>
    <property type="match status" value="1"/>
</dbReference>
<dbReference type="SUPFAM" id="SSF90229">
    <property type="entry name" value="CCCH zinc finger"/>
    <property type="match status" value="1"/>
</dbReference>
<dbReference type="GO" id="GO:0008270">
    <property type="term" value="F:zinc ion binding"/>
    <property type="evidence" value="ECO:0007669"/>
    <property type="project" value="UniProtKB-KW"/>
</dbReference>
<evidence type="ECO:0000259" key="11">
    <source>
        <dbReference type="PROSITE" id="PS50103"/>
    </source>
</evidence>
<dbReference type="Pfam" id="PF00076">
    <property type="entry name" value="RRM_1"/>
    <property type="match status" value="1"/>
</dbReference>
<dbReference type="InterPro" id="IPR045137">
    <property type="entry name" value="RBM26/27"/>
</dbReference>
<keyword evidence="2 7" id="KW-0863">Zinc-finger</keyword>
<keyword evidence="13" id="KW-1185">Reference proteome</keyword>
<dbReference type="EMBL" id="KQ964270">
    <property type="protein sequence ID" value="KXJ86207.1"/>
    <property type="molecule type" value="Genomic_DNA"/>
</dbReference>
<evidence type="ECO:0000256" key="3">
    <source>
        <dbReference type="ARBA" id="ARBA00022833"/>
    </source>
</evidence>
<dbReference type="SMART" id="SM00360">
    <property type="entry name" value="RRM"/>
    <property type="match status" value="1"/>
</dbReference>
<dbReference type="InterPro" id="IPR002483">
    <property type="entry name" value="PWI_dom"/>
</dbReference>
<feature type="compositionally biased region" description="Acidic residues" evidence="9">
    <location>
        <begin position="723"/>
        <end position="732"/>
    </location>
</feature>
<keyword evidence="3 7" id="KW-0862">Zinc</keyword>
<dbReference type="GO" id="GO:0005634">
    <property type="term" value="C:nucleus"/>
    <property type="evidence" value="ECO:0007669"/>
    <property type="project" value="TreeGrafter"/>
</dbReference>
<dbReference type="AlphaFoldDB" id="A0A136IML1"/>
<protein>
    <recommendedName>
        <fullName evidence="14">CCCH zinc finger and RRM domain-containing protein</fullName>
    </recommendedName>
</protein>
<feature type="zinc finger region" description="C3H1-type" evidence="7">
    <location>
        <begin position="231"/>
        <end position="259"/>
    </location>
</feature>
<evidence type="ECO:0000256" key="8">
    <source>
        <dbReference type="SAM" id="Coils"/>
    </source>
</evidence>
<dbReference type="Gene3D" id="1.20.1390.10">
    <property type="entry name" value="PWI domain"/>
    <property type="match status" value="1"/>
</dbReference>
<dbReference type="CDD" id="cd12257">
    <property type="entry name" value="RRM1_RBM26_like"/>
    <property type="match status" value="1"/>
</dbReference>
<dbReference type="Gene3D" id="3.30.70.330">
    <property type="match status" value="1"/>
</dbReference>
<evidence type="ECO:0000256" key="6">
    <source>
        <dbReference type="PROSITE-ProRule" id="PRU00176"/>
    </source>
</evidence>
<name>A0A136IML1_9PEZI</name>
<feature type="region of interest" description="Disordered" evidence="9">
    <location>
        <begin position="82"/>
        <end position="177"/>
    </location>
</feature>
<feature type="domain" description="RRM" evidence="10">
    <location>
        <begin position="344"/>
        <end position="416"/>
    </location>
</feature>
<keyword evidence="4 6" id="KW-0694">RNA-binding</keyword>
<feature type="compositionally biased region" description="Low complexity" evidence="9">
    <location>
        <begin position="670"/>
        <end position="687"/>
    </location>
</feature>
<feature type="region of interest" description="Disordered" evidence="9">
    <location>
        <begin position="218"/>
        <end position="239"/>
    </location>
</feature>
<evidence type="ECO:0000256" key="2">
    <source>
        <dbReference type="ARBA" id="ARBA00022771"/>
    </source>
</evidence>
<dbReference type="Proteomes" id="UP000070501">
    <property type="component" value="Unassembled WGS sequence"/>
</dbReference>
<evidence type="ECO:0000259" key="10">
    <source>
        <dbReference type="PROSITE" id="PS50102"/>
    </source>
</evidence>
<feature type="compositionally biased region" description="Polar residues" evidence="9">
    <location>
        <begin position="291"/>
        <end position="305"/>
    </location>
</feature>
<keyword evidence="1 7" id="KW-0479">Metal-binding</keyword>
<dbReference type="OrthoDB" id="443401at2759"/>
<evidence type="ECO:0000256" key="1">
    <source>
        <dbReference type="ARBA" id="ARBA00022723"/>
    </source>
</evidence>
<dbReference type="STRING" id="196109.A0A136IML1"/>
<dbReference type="SMART" id="SM00356">
    <property type="entry name" value="ZnF_C3H1"/>
    <property type="match status" value="1"/>
</dbReference>
<keyword evidence="8" id="KW-0175">Coiled coil</keyword>
<feature type="compositionally biased region" description="Basic and acidic residues" evidence="9">
    <location>
        <begin position="307"/>
        <end position="321"/>
    </location>
</feature>
<feature type="region of interest" description="Disordered" evidence="9">
    <location>
        <begin position="526"/>
        <end position="563"/>
    </location>
</feature>
<dbReference type="InterPro" id="IPR035979">
    <property type="entry name" value="RBD_domain_sf"/>
</dbReference>
<dbReference type="GO" id="GO:0003723">
    <property type="term" value="F:RNA binding"/>
    <property type="evidence" value="ECO:0007669"/>
    <property type="project" value="UniProtKB-UniRule"/>
</dbReference>
<gene>
    <name evidence="12" type="ORF">Micbo1qcDRAFT_237134</name>
</gene>
<feature type="region of interest" description="Disordered" evidence="9">
    <location>
        <begin position="479"/>
        <end position="504"/>
    </location>
</feature>
<evidence type="ECO:0000256" key="9">
    <source>
        <dbReference type="SAM" id="MobiDB-lite"/>
    </source>
</evidence>
<dbReference type="Pfam" id="PF01480">
    <property type="entry name" value="PWI"/>
    <property type="match status" value="1"/>
</dbReference>
<proteinExistence type="predicted"/>
<evidence type="ECO:0000313" key="13">
    <source>
        <dbReference type="Proteomes" id="UP000070501"/>
    </source>
</evidence>
<dbReference type="InParanoid" id="A0A136IML1"/>
<dbReference type="InterPro" id="IPR000571">
    <property type="entry name" value="Znf_CCCH"/>
</dbReference>
<reference evidence="13" key="1">
    <citation type="submission" date="2016-02" db="EMBL/GenBank/DDBJ databases">
        <title>Draft genome sequence of Microdochium bolleyi, a fungal endophyte of beachgrass.</title>
        <authorList>
            <consortium name="DOE Joint Genome Institute"/>
            <person name="David A.S."/>
            <person name="May G."/>
            <person name="Haridas S."/>
            <person name="Lim J."/>
            <person name="Wang M."/>
            <person name="Labutti K."/>
            <person name="Lipzen A."/>
            <person name="Barry K."/>
            <person name="Grigoriev I.V."/>
        </authorList>
    </citation>
    <scope>NUCLEOTIDE SEQUENCE [LARGE SCALE GENOMIC DNA]</scope>
    <source>
        <strain evidence="13">J235TASD1</strain>
    </source>
</reference>
<dbReference type="PROSITE" id="PS50103">
    <property type="entry name" value="ZF_C3H1"/>
    <property type="match status" value="1"/>
</dbReference>
<evidence type="ECO:0000256" key="7">
    <source>
        <dbReference type="PROSITE-ProRule" id="PRU00723"/>
    </source>
</evidence>
<feature type="region of interest" description="Disordered" evidence="9">
    <location>
        <begin position="289"/>
        <end position="337"/>
    </location>
</feature>
<dbReference type="PANTHER" id="PTHR14398:SF0">
    <property type="entry name" value="ZINC FINGER PROTEIN SWM"/>
    <property type="match status" value="1"/>
</dbReference>
<feature type="domain" description="C3H1-type" evidence="11">
    <location>
        <begin position="231"/>
        <end position="259"/>
    </location>
</feature>
<feature type="region of interest" description="Disordered" evidence="9">
    <location>
        <begin position="664"/>
        <end position="732"/>
    </location>
</feature>
<accession>A0A136IML1</accession>
<comment type="function">
    <text evidence="5">May be involved in the turnover of nuclear polyadenylated (pA+) RNA.</text>
</comment>
<dbReference type="InterPro" id="IPR000504">
    <property type="entry name" value="RRM_dom"/>
</dbReference>
<feature type="coiled-coil region" evidence="8">
    <location>
        <begin position="444"/>
        <end position="478"/>
    </location>
</feature>
<feature type="compositionally biased region" description="Polar residues" evidence="9">
    <location>
        <begin position="105"/>
        <end position="121"/>
    </location>
</feature>
<evidence type="ECO:0000313" key="12">
    <source>
        <dbReference type="EMBL" id="KXJ86207.1"/>
    </source>
</evidence>
<dbReference type="PROSITE" id="PS50102">
    <property type="entry name" value="RRM"/>
    <property type="match status" value="1"/>
</dbReference>
<evidence type="ECO:0000256" key="5">
    <source>
        <dbReference type="ARBA" id="ARBA00043866"/>
    </source>
</evidence>
<dbReference type="InterPro" id="IPR036855">
    <property type="entry name" value="Znf_CCCH_sf"/>
</dbReference>
<dbReference type="Gene3D" id="4.10.1000.10">
    <property type="entry name" value="Zinc finger, CCCH-type"/>
    <property type="match status" value="1"/>
</dbReference>
<feature type="compositionally biased region" description="Pro residues" evidence="9">
    <location>
        <begin position="82"/>
        <end position="91"/>
    </location>
</feature>
<dbReference type="InterPro" id="IPR012677">
    <property type="entry name" value="Nucleotide-bd_a/b_plait_sf"/>
</dbReference>
<dbReference type="PANTHER" id="PTHR14398">
    <property type="entry name" value="RNA RECOGNITION RRM/RNP DOMAIN"/>
    <property type="match status" value="1"/>
</dbReference>
<feature type="compositionally biased region" description="Polar residues" evidence="9">
    <location>
        <begin position="158"/>
        <end position="168"/>
    </location>
</feature>
<evidence type="ECO:0000256" key="4">
    <source>
        <dbReference type="ARBA" id="ARBA00022884"/>
    </source>
</evidence>
<organism evidence="12 13">
    <name type="scientific">Microdochium bolleyi</name>
    <dbReference type="NCBI Taxonomy" id="196109"/>
    <lineage>
        <taxon>Eukaryota</taxon>
        <taxon>Fungi</taxon>
        <taxon>Dikarya</taxon>
        <taxon>Ascomycota</taxon>
        <taxon>Pezizomycotina</taxon>
        <taxon>Sordariomycetes</taxon>
        <taxon>Xylariomycetidae</taxon>
        <taxon>Xylariales</taxon>
        <taxon>Microdochiaceae</taxon>
        <taxon>Microdochium</taxon>
    </lineage>
</organism>
<dbReference type="SUPFAM" id="SSF54928">
    <property type="entry name" value="RNA-binding domain, RBD"/>
    <property type="match status" value="1"/>
</dbReference>
<evidence type="ECO:0008006" key="14">
    <source>
        <dbReference type="Google" id="ProtNLM"/>
    </source>
</evidence>